<dbReference type="AlphaFoldDB" id="A0AAJ2U4L5"/>
<dbReference type="PROSITE" id="PS50293">
    <property type="entry name" value="TPR_REGION"/>
    <property type="match status" value="1"/>
</dbReference>
<reference evidence="1" key="1">
    <citation type="submission" date="2023-10" db="EMBL/GenBank/DDBJ databases">
        <title>Screening of Alkalihalophilus pseudofirmusBZ-TG-HK211 and Its Alleviation of Salt Stress on Rapeseed Growth.</title>
        <authorList>
            <person name="Zhao B."/>
            <person name="Guo T."/>
        </authorList>
    </citation>
    <scope>NUCLEOTIDE SEQUENCE</scope>
    <source>
        <strain evidence="1">BZ-TG-HK211</strain>
    </source>
</reference>
<name>A0AAJ2U4L5_ALKPS</name>
<dbReference type="Proteomes" id="UP001285636">
    <property type="component" value="Unassembled WGS sequence"/>
</dbReference>
<gene>
    <name evidence="1" type="ORF">RYX45_25825</name>
</gene>
<dbReference type="EMBL" id="JAWJAY010001690">
    <property type="protein sequence ID" value="MDV2888584.1"/>
    <property type="molecule type" value="Genomic_DNA"/>
</dbReference>
<sequence length="53" mass="6190">MSKDAKARKQKGKIVSFVPTGEYYFKKGIKAYHRRDFQKAKRYLGRALQLEPG</sequence>
<evidence type="ECO:0000313" key="2">
    <source>
        <dbReference type="Proteomes" id="UP001285636"/>
    </source>
</evidence>
<accession>A0AAJ2U4L5</accession>
<comment type="caution">
    <text evidence="1">The sequence shown here is derived from an EMBL/GenBank/DDBJ whole genome shotgun (WGS) entry which is preliminary data.</text>
</comment>
<dbReference type="RefSeq" id="WP_323468449.1">
    <property type="nucleotide sequence ID" value="NZ_JAWJAY010001690.1"/>
</dbReference>
<organism evidence="1 2">
    <name type="scientific">Alkalihalophilus pseudofirmus</name>
    <name type="common">Bacillus pseudofirmus</name>
    <dbReference type="NCBI Taxonomy" id="79885"/>
    <lineage>
        <taxon>Bacteria</taxon>
        <taxon>Bacillati</taxon>
        <taxon>Bacillota</taxon>
        <taxon>Bacilli</taxon>
        <taxon>Bacillales</taxon>
        <taxon>Bacillaceae</taxon>
        <taxon>Alkalihalophilus</taxon>
    </lineage>
</organism>
<proteinExistence type="predicted"/>
<protein>
    <submittedName>
        <fullName evidence="1">Tetratricopeptide repeat protein</fullName>
    </submittedName>
</protein>
<evidence type="ECO:0000313" key="1">
    <source>
        <dbReference type="EMBL" id="MDV2888584.1"/>
    </source>
</evidence>
<feature type="non-terminal residue" evidence="1">
    <location>
        <position position="53"/>
    </location>
</feature>